<gene>
    <name evidence="3" type="ORF">F5897_000839</name>
</gene>
<evidence type="ECO:0000313" key="4">
    <source>
        <dbReference type="Proteomes" id="UP000571183"/>
    </source>
</evidence>
<organism evidence="3 4">
    <name type="scientific">Canibacter oris</name>
    <dbReference type="NCBI Taxonomy" id="1365628"/>
    <lineage>
        <taxon>Bacteria</taxon>
        <taxon>Bacillati</taxon>
        <taxon>Actinomycetota</taxon>
        <taxon>Actinomycetes</taxon>
        <taxon>Micrococcales</taxon>
        <taxon>Microbacteriaceae</taxon>
        <taxon>Canibacter</taxon>
    </lineage>
</organism>
<name>A0A840DDK4_9MICO</name>
<dbReference type="CDD" id="cd00293">
    <property type="entry name" value="USP-like"/>
    <property type="match status" value="1"/>
</dbReference>
<protein>
    <submittedName>
        <fullName evidence="3">Nucleotide-binding universal stress UspA family protein</fullName>
    </submittedName>
</protein>
<evidence type="ECO:0000313" key="3">
    <source>
        <dbReference type="EMBL" id="MBB4071531.1"/>
    </source>
</evidence>
<dbReference type="RefSeq" id="WP_183304583.1">
    <property type="nucleotide sequence ID" value="NZ_JACIFD010000007.1"/>
</dbReference>
<reference evidence="3 4" key="1">
    <citation type="submission" date="2020-08" db="EMBL/GenBank/DDBJ databases">
        <title>Sequencing the genomes of 1000 actinobacteria strains.</title>
        <authorList>
            <person name="Klenk H.-P."/>
        </authorList>
    </citation>
    <scope>NUCLEOTIDE SEQUENCE [LARGE SCALE GENOMIC DNA]</scope>
    <source>
        <strain evidence="3 4">DSM 27064</strain>
    </source>
</reference>
<evidence type="ECO:0000256" key="1">
    <source>
        <dbReference type="ARBA" id="ARBA00008791"/>
    </source>
</evidence>
<dbReference type="PANTHER" id="PTHR46268">
    <property type="entry name" value="STRESS RESPONSE PROTEIN NHAX"/>
    <property type="match status" value="1"/>
</dbReference>
<keyword evidence="4" id="KW-1185">Reference proteome</keyword>
<dbReference type="InterPro" id="IPR014729">
    <property type="entry name" value="Rossmann-like_a/b/a_fold"/>
</dbReference>
<comment type="similarity">
    <text evidence="1">Belongs to the universal stress protein A family.</text>
</comment>
<feature type="domain" description="UspA" evidence="2">
    <location>
        <begin position="145"/>
        <end position="281"/>
    </location>
</feature>
<dbReference type="Proteomes" id="UP000571183">
    <property type="component" value="Unassembled WGS sequence"/>
</dbReference>
<comment type="caution">
    <text evidence="3">The sequence shown here is derived from an EMBL/GenBank/DDBJ whole genome shotgun (WGS) entry which is preliminary data.</text>
</comment>
<proteinExistence type="inferred from homology"/>
<dbReference type="PRINTS" id="PR01438">
    <property type="entry name" value="UNVRSLSTRESS"/>
</dbReference>
<evidence type="ECO:0000259" key="2">
    <source>
        <dbReference type="Pfam" id="PF00582"/>
    </source>
</evidence>
<feature type="domain" description="UspA" evidence="2">
    <location>
        <begin position="1"/>
        <end position="135"/>
    </location>
</feature>
<dbReference type="EMBL" id="JACIFD010000007">
    <property type="protein sequence ID" value="MBB4071531.1"/>
    <property type="molecule type" value="Genomic_DNA"/>
</dbReference>
<dbReference type="Pfam" id="PF00582">
    <property type="entry name" value="Usp"/>
    <property type="match status" value="2"/>
</dbReference>
<sequence length="283" mass="29589">MSQKIVVGVDGTAEGRAALRWALAWAQNNKAEVQLVNVTDDSMLVVTPDFKAAALEASEALLREELAYAKEQDAAATITALAIVGHPIDELEKVSHTAALLVLGGHHGHRFAGAVFGTRGVKIAAVSQCPVVIVPPEFTVADPARVVVGVDGSKAARNAVATAARVAAGSGAILHTVYAWMPPTAPGLQHLWSSEFVQQQEDEAKEALAVGTAGLAADYPDLQITQEIVQQPPVQALIESAKDAQLLVVGNRGRGNIARLLLGSVSHGVLQALPCPVMVVHQK</sequence>
<dbReference type="Gene3D" id="3.40.50.620">
    <property type="entry name" value="HUPs"/>
    <property type="match status" value="2"/>
</dbReference>
<accession>A0A840DDK4</accession>
<dbReference type="PANTHER" id="PTHR46268:SF6">
    <property type="entry name" value="UNIVERSAL STRESS PROTEIN UP12"/>
    <property type="match status" value="1"/>
</dbReference>
<dbReference type="AlphaFoldDB" id="A0A840DDK4"/>
<dbReference type="SUPFAM" id="SSF52402">
    <property type="entry name" value="Adenine nucleotide alpha hydrolases-like"/>
    <property type="match status" value="2"/>
</dbReference>
<dbReference type="InterPro" id="IPR006016">
    <property type="entry name" value="UspA"/>
</dbReference>
<dbReference type="InterPro" id="IPR006015">
    <property type="entry name" value="Universal_stress_UspA"/>
</dbReference>